<evidence type="ECO:0000313" key="2">
    <source>
        <dbReference type="Proteomes" id="UP000318815"/>
    </source>
</evidence>
<name>A0A5C6LJH9_9BACT</name>
<dbReference type="AlphaFoldDB" id="A0A5C6LJH9"/>
<dbReference type="EMBL" id="VOHS01000049">
    <property type="protein sequence ID" value="TWV94027.1"/>
    <property type="molecule type" value="Genomic_DNA"/>
</dbReference>
<dbReference type="OrthoDB" id="9814627at2"/>
<comment type="caution">
    <text evidence="1">The sequence shown here is derived from an EMBL/GenBank/DDBJ whole genome shotgun (WGS) entry which is preliminary data.</text>
</comment>
<proteinExistence type="predicted"/>
<keyword evidence="2" id="KW-1185">Reference proteome</keyword>
<reference evidence="1 2" key="1">
    <citation type="submission" date="2019-08" db="EMBL/GenBank/DDBJ databases">
        <title>Whole genome sequencing of chitin degrading bacteria Chitinophaga pinensis YS16.</title>
        <authorList>
            <person name="Singh R.P."/>
            <person name="Manchanda G."/>
            <person name="Maurya I.K."/>
            <person name="Joshi N.K."/>
            <person name="Srivastava A.K."/>
        </authorList>
    </citation>
    <scope>NUCLEOTIDE SEQUENCE [LARGE SCALE GENOMIC DNA]</scope>
    <source>
        <strain evidence="1 2">YS-16</strain>
    </source>
</reference>
<gene>
    <name evidence="1" type="ORF">FEF09_26195</name>
</gene>
<accession>A0A5C6LJH9</accession>
<sequence length="214" mass="22941">MILEIIARRKKAFAMAMLTLLYCEVVLPGYAFAAGGINNSNHTRRTYDPIPPKESVFRGHAAGISVPPVAPLKAEKAMEDGGPGQPETQTFHSVGDQNMVDLFTGDFSYSIPLLDVDGYPLAIGYSGGVTMEQDASWVGLGWNINPGSITRNMRGLPDDFSGTDTIQKMSSVKENRTVGVTVGADVEFTGLSEYAKFFLGASIGVLHNTYKGVG</sequence>
<dbReference type="Proteomes" id="UP000318815">
    <property type="component" value="Unassembled WGS sequence"/>
</dbReference>
<evidence type="ECO:0000313" key="1">
    <source>
        <dbReference type="EMBL" id="TWV94027.1"/>
    </source>
</evidence>
<protein>
    <submittedName>
        <fullName evidence="1">Uncharacterized protein</fullName>
    </submittedName>
</protein>
<organism evidence="1 2">
    <name type="scientific">Chitinophaga pinensis</name>
    <dbReference type="NCBI Taxonomy" id="79329"/>
    <lineage>
        <taxon>Bacteria</taxon>
        <taxon>Pseudomonadati</taxon>
        <taxon>Bacteroidota</taxon>
        <taxon>Chitinophagia</taxon>
        <taxon>Chitinophagales</taxon>
        <taxon>Chitinophagaceae</taxon>
        <taxon>Chitinophaga</taxon>
    </lineage>
</organism>
<dbReference type="RefSeq" id="WP_146307849.1">
    <property type="nucleotide sequence ID" value="NZ_VOHS01000049.1"/>
</dbReference>